<reference evidence="2 3" key="1">
    <citation type="submission" date="2020-09" db="EMBL/GenBank/DDBJ databases">
        <title>De no assembly of potato wild relative species, Solanum commersonii.</title>
        <authorList>
            <person name="Cho K."/>
        </authorList>
    </citation>
    <scope>NUCLEOTIDE SEQUENCE [LARGE SCALE GENOMIC DNA]</scope>
    <source>
        <strain evidence="2">LZ3.2</strain>
        <tissue evidence="2">Leaf</tissue>
    </source>
</reference>
<organism evidence="2 3">
    <name type="scientific">Solanum commersonii</name>
    <name type="common">Commerson's wild potato</name>
    <name type="synonym">Commerson's nightshade</name>
    <dbReference type="NCBI Taxonomy" id="4109"/>
    <lineage>
        <taxon>Eukaryota</taxon>
        <taxon>Viridiplantae</taxon>
        <taxon>Streptophyta</taxon>
        <taxon>Embryophyta</taxon>
        <taxon>Tracheophyta</taxon>
        <taxon>Spermatophyta</taxon>
        <taxon>Magnoliopsida</taxon>
        <taxon>eudicotyledons</taxon>
        <taxon>Gunneridae</taxon>
        <taxon>Pentapetalae</taxon>
        <taxon>asterids</taxon>
        <taxon>lamiids</taxon>
        <taxon>Solanales</taxon>
        <taxon>Solanaceae</taxon>
        <taxon>Solanoideae</taxon>
        <taxon>Solaneae</taxon>
        <taxon>Solanum</taxon>
    </lineage>
</organism>
<keyword evidence="3" id="KW-1185">Reference proteome</keyword>
<proteinExistence type="predicted"/>
<keyword evidence="1" id="KW-0732">Signal</keyword>
<evidence type="ECO:0000313" key="3">
    <source>
        <dbReference type="Proteomes" id="UP000824120"/>
    </source>
</evidence>
<feature type="non-terminal residue" evidence="2">
    <location>
        <position position="1"/>
    </location>
</feature>
<feature type="chain" id="PRO_5039920717" evidence="1">
    <location>
        <begin position="22"/>
        <end position="63"/>
    </location>
</feature>
<sequence>MHMHFGMPQQFLLLVFGGVLSKMMQSTKHLTLIRKKNILLIPFLPKIVPKDLFWISHRNRISQ</sequence>
<name>A0A9J5Z5V6_SOLCO</name>
<comment type="caution">
    <text evidence="2">The sequence shown here is derived from an EMBL/GenBank/DDBJ whole genome shotgun (WGS) entry which is preliminary data.</text>
</comment>
<feature type="signal peptide" evidence="1">
    <location>
        <begin position="1"/>
        <end position="21"/>
    </location>
</feature>
<evidence type="ECO:0000256" key="1">
    <source>
        <dbReference type="SAM" id="SignalP"/>
    </source>
</evidence>
<dbReference type="Proteomes" id="UP000824120">
    <property type="component" value="Chromosome 5"/>
</dbReference>
<evidence type="ECO:0000313" key="2">
    <source>
        <dbReference type="EMBL" id="KAG5607279.1"/>
    </source>
</evidence>
<gene>
    <name evidence="2" type="ORF">H5410_028771</name>
</gene>
<protein>
    <submittedName>
        <fullName evidence="2">Uncharacterized protein</fullName>
    </submittedName>
</protein>
<dbReference type="EMBL" id="JACXVP010000005">
    <property type="protein sequence ID" value="KAG5607279.1"/>
    <property type="molecule type" value="Genomic_DNA"/>
</dbReference>
<accession>A0A9J5Z5V6</accession>
<dbReference type="AlphaFoldDB" id="A0A9J5Z5V6"/>